<dbReference type="STRING" id="574349.SAMN05443545_104193"/>
<organism evidence="7 8">
    <name type="scientific">Aidingimonas halophila</name>
    <dbReference type="NCBI Taxonomy" id="574349"/>
    <lineage>
        <taxon>Bacteria</taxon>
        <taxon>Pseudomonadati</taxon>
        <taxon>Pseudomonadota</taxon>
        <taxon>Gammaproteobacteria</taxon>
        <taxon>Oceanospirillales</taxon>
        <taxon>Halomonadaceae</taxon>
        <taxon>Aidingimonas</taxon>
    </lineage>
</organism>
<dbReference type="InterPro" id="IPR015943">
    <property type="entry name" value="WD40/YVTN_repeat-like_dom_sf"/>
</dbReference>
<evidence type="ECO:0000256" key="1">
    <source>
        <dbReference type="ARBA" id="ARBA00022729"/>
    </source>
</evidence>
<proteinExistence type="inferred from homology"/>
<comment type="similarity">
    <text evidence="4">Belongs to the BamB family.</text>
</comment>
<feature type="chain" id="PRO_5011802719" description="Outer membrane protein assembly factor BamB" evidence="5">
    <location>
        <begin position="25"/>
        <end position="381"/>
    </location>
</feature>
<evidence type="ECO:0000259" key="6">
    <source>
        <dbReference type="Pfam" id="PF13360"/>
    </source>
</evidence>
<reference evidence="7 8" key="1">
    <citation type="submission" date="2016-10" db="EMBL/GenBank/DDBJ databases">
        <authorList>
            <person name="de Groot N.N."/>
        </authorList>
    </citation>
    <scope>NUCLEOTIDE SEQUENCE [LARGE SCALE GENOMIC DNA]</scope>
    <source>
        <strain evidence="7 8">DSM 19219</strain>
    </source>
</reference>
<dbReference type="Proteomes" id="UP000198500">
    <property type="component" value="Unassembled WGS sequence"/>
</dbReference>
<dbReference type="InterPro" id="IPR011047">
    <property type="entry name" value="Quinoprotein_ADH-like_sf"/>
</dbReference>
<feature type="domain" description="Pyrrolo-quinoline quinone repeat" evidence="6">
    <location>
        <begin position="93"/>
        <end position="305"/>
    </location>
</feature>
<dbReference type="PANTHER" id="PTHR34512">
    <property type="entry name" value="CELL SURFACE PROTEIN"/>
    <property type="match status" value="1"/>
</dbReference>
<dbReference type="RefSeq" id="WP_092569210.1">
    <property type="nucleotide sequence ID" value="NZ_BMXH01000001.1"/>
</dbReference>
<comment type="subcellular location">
    <subcellularLocation>
        <location evidence="4">Cell outer membrane</location>
        <topology evidence="4">Lipid-anchor</topology>
    </subcellularLocation>
</comment>
<dbReference type="SMART" id="SM00564">
    <property type="entry name" value="PQQ"/>
    <property type="match status" value="7"/>
</dbReference>
<evidence type="ECO:0000313" key="8">
    <source>
        <dbReference type="Proteomes" id="UP000198500"/>
    </source>
</evidence>
<keyword evidence="8" id="KW-1185">Reference proteome</keyword>
<dbReference type="GO" id="GO:0051205">
    <property type="term" value="P:protein insertion into membrane"/>
    <property type="evidence" value="ECO:0007669"/>
    <property type="project" value="UniProtKB-UniRule"/>
</dbReference>
<dbReference type="AlphaFoldDB" id="A0A1H2ZPB5"/>
<dbReference type="InterPro" id="IPR018391">
    <property type="entry name" value="PQQ_b-propeller_rpt"/>
</dbReference>
<dbReference type="SUPFAM" id="SSF50998">
    <property type="entry name" value="Quinoprotein alcohol dehydrogenase-like"/>
    <property type="match status" value="1"/>
</dbReference>
<evidence type="ECO:0000256" key="5">
    <source>
        <dbReference type="SAM" id="SignalP"/>
    </source>
</evidence>
<evidence type="ECO:0000256" key="3">
    <source>
        <dbReference type="ARBA" id="ARBA00023237"/>
    </source>
</evidence>
<evidence type="ECO:0000313" key="7">
    <source>
        <dbReference type="EMBL" id="SDX18559.1"/>
    </source>
</evidence>
<keyword evidence="1 4" id="KW-0732">Signal</keyword>
<evidence type="ECO:0000256" key="4">
    <source>
        <dbReference type="HAMAP-Rule" id="MF_00923"/>
    </source>
</evidence>
<dbReference type="HAMAP" id="MF_00923">
    <property type="entry name" value="OM_assembly_BamB"/>
    <property type="match status" value="1"/>
</dbReference>
<dbReference type="GO" id="GO:0043165">
    <property type="term" value="P:Gram-negative-bacterium-type cell outer membrane assembly"/>
    <property type="evidence" value="ECO:0007669"/>
    <property type="project" value="UniProtKB-UniRule"/>
</dbReference>
<dbReference type="EMBL" id="FNNI01000004">
    <property type="protein sequence ID" value="SDX18559.1"/>
    <property type="molecule type" value="Genomic_DNA"/>
</dbReference>
<dbReference type="Pfam" id="PF13360">
    <property type="entry name" value="PQQ_2"/>
    <property type="match status" value="1"/>
</dbReference>
<keyword evidence="4" id="KW-0564">Palmitate</keyword>
<keyword evidence="3 4" id="KW-0998">Cell outer membrane</keyword>
<keyword evidence="4" id="KW-0449">Lipoprotein</keyword>
<dbReference type="PROSITE" id="PS51257">
    <property type="entry name" value="PROKAR_LIPOPROTEIN"/>
    <property type="match status" value="1"/>
</dbReference>
<keyword evidence="2 4" id="KW-0472">Membrane</keyword>
<dbReference type="InterPro" id="IPR017687">
    <property type="entry name" value="BamB"/>
</dbReference>
<comment type="subunit">
    <text evidence="4">Part of the Bam complex.</text>
</comment>
<dbReference type="Gene3D" id="2.130.10.10">
    <property type="entry name" value="YVTN repeat-like/Quinoprotein amine dehydrogenase"/>
    <property type="match status" value="1"/>
</dbReference>
<dbReference type="GO" id="GO:0009279">
    <property type="term" value="C:cell outer membrane"/>
    <property type="evidence" value="ECO:0007669"/>
    <property type="project" value="UniProtKB-SubCell"/>
</dbReference>
<dbReference type="NCBIfam" id="TIGR03300">
    <property type="entry name" value="assembly_YfgL"/>
    <property type="match status" value="1"/>
</dbReference>
<comment type="function">
    <text evidence="4">Part of the outer membrane protein assembly complex, which is involved in assembly and insertion of beta-barrel proteins into the outer membrane.</text>
</comment>
<evidence type="ECO:0000256" key="2">
    <source>
        <dbReference type="ARBA" id="ARBA00023136"/>
    </source>
</evidence>
<protein>
    <recommendedName>
        <fullName evidence="4">Outer membrane protein assembly factor BamB</fullName>
    </recommendedName>
</protein>
<feature type="signal peptide" evidence="5">
    <location>
        <begin position="1"/>
        <end position="24"/>
    </location>
</feature>
<dbReference type="InterPro" id="IPR002372">
    <property type="entry name" value="PQQ_rpt_dom"/>
</dbReference>
<dbReference type="PANTHER" id="PTHR34512:SF30">
    <property type="entry name" value="OUTER MEMBRANE PROTEIN ASSEMBLY FACTOR BAMB"/>
    <property type="match status" value="1"/>
</dbReference>
<gene>
    <name evidence="4" type="primary">bamB</name>
    <name evidence="7" type="ORF">SAMN05443545_104193</name>
</gene>
<name>A0A1H2ZPB5_9GAMM</name>
<accession>A0A1H2ZPB5</accession>
<dbReference type="OrthoDB" id="5173551at2"/>
<sequence>MKPTFLIIATALTLLAGCASNSQPDTPPKELIDFDASVSLDSSWSLSIGDGLGRARYPITPARDGGTLFAASADGQLVAIDADDGEQRWTRDLDTGISSGLSAIAGQLYVGTQDGDVLALDQEDGDEVWSSRVSSEVLAAPQPNSNLVIVQSADGNITALDRRNGSEAWVFDSSEPALTLRGTATPQVIDQVSFVGLSDGRLATLDNRNGETLWDMRIATPQGRSEVERLVDVDAQPLLTQDGRLYVTSYNGRLVALEATSGETLWEREQSSYLTPLLVGDTLITVDEDSHITALDALSGRVLWQSEQLEGRRLTAPAQANGYVVVGDFDGYLHLLDVDNGELAGRTRVNGSGISQRPLTDGTRIHALANDGRLETFELQD</sequence>